<feature type="compositionally biased region" description="Low complexity" evidence="1">
    <location>
        <begin position="188"/>
        <end position="203"/>
    </location>
</feature>
<keyword evidence="4" id="KW-1185">Reference proteome</keyword>
<dbReference type="Proteomes" id="UP001272242">
    <property type="component" value="Unassembled WGS sequence"/>
</dbReference>
<evidence type="ECO:0000313" key="4">
    <source>
        <dbReference type="Proteomes" id="UP001272242"/>
    </source>
</evidence>
<sequence length="203" mass="20665">MNPAWRKAIAGFEVFGGIVGAVGVVASLGPHSAPAALVLGVALVVAYLVAALAGVLLWRCARAGRILSAAVFLVQLPRVWSVPVTCGIWFGPDISPTVIARPDGFRGVVFDLRLFPFAVVATGSPGAPTGLGVSAVSCVALWHLLGRGRRPVAASHGPTGDEPAGDEPAAGISDAVAAFREARRAVQRAKGPAEPAAAPDRDP</sequence>
<keyword evidence="2" id="KW-1133">Transmembrane helix</keyword>
<feature type="transmembrane region" description="Helical" evidence="2">
    <location>
        <begin position="12"/>
        <end position="29"/>
    </location>
</feature>
<protein>
    <recommendedName>
        <fullName evidence="5">Integral membrane protein</fullName>
    </recommendedName>
</protein>
<dbReference type="EMBL" id="JAXBLV010000034">
    <property type="protein sequence ID" value="MDY3558532.1"/>
    <property type="molecule type" value="Genomic_DNA"/>
</dbReference>
<reference evidence="4" key="1">
    <citation type="journal article" date="2023" name="Mar. Drugs">
        <title>Gemmata algarum, a Novel Planctomycete Isolated from an Algal Mat, Displays Antimicrobial Activity.</title>
        <authorList>
            <person name="Kumar G."/>
            <person name="Kallscheuer N."/>
            <person name="Kashif M."/>
            <person name="Ahamad S."/>
            <person name="Jagadeeshwari U."/>
            <person name="Pannikurungottu S."/>
            <person name="Haufschild T."/>
            <person name="Kabuu M."/>
            <person name="Sasikala C."/>
            <person name="Jogler C."/>
            <person name="Ramana C."/>
        </authorList>
    </citation>
    <scope>NUCLEOTIDE SEQUENCE [LARGE SCALE GENOMIC DNA]</scope>
    <source>
        <strain evidence="4">JC673</strain>
    </source>
</reference>
<feature type="region of interest" description="Disordered" evidence="1">
    <location>
        <begin position="152"/>
        <end position="203"/>
    </location>
</feature>
<keyword evidence="2" id="KW-0472">Membrane</keyword>
<proteinExistence type="predicted"/>
<organism evidence="3 4">
    <name type="scientific">Gemmata algarum</name>
    <dbReference type="NCBI Taxonomy" id="2975278"/>
    <lineage>
        <taxon>Bacteria</taxon>
        <taxon>Pseudomonadati</taxon>
        <taxon>Planctomycetota</taxon>
        <taxon>Planctomycetia</taxon>
        <taxon>Gemmatales</taxon>
        <taxon>Gemmataceae</taxon>
        <taxon>Gemmata</taxon>
    </lineage>
</organism>
<evidence type="ECO:0000256" key="2">
    <source>
        <dbReference type="SAM" id="Phobius"/>
    </source>
</evidence>
<accession>A0ABU5ET78</accession>
<feature type="transmembrane region" description="Helical" evidence="2">
    <location>
        <begin position="35"/>
        <end position="58"/>
    </location>
</feature>
<comment type="caution">
    <text evidence="3">The sequence shown here is derived from an EMBL/GenBank/DDBJ whole genome shotgun (WGS) entry which is preliminary data.</text>
</comment>
<evidence type="ECO:0008006" key="5">
    <source>
        <dbReference type="Google" id="ProtNLM"/>
    </source>
</evidence>
<name>A0ABU5ET78_9BACT</name>
<dbReference type="RefSeq" id="WP_320685437.1">
    <property type="nucleotide sequence ID" value="NZ_JAXBLV010000034.1"/>
</dbReference>
<evidence type="ECO:0000256" key="1">
    <source>
        <dbReference type="SAM" id="MobiDB-lite"/>
    </source>
</evidence>
<gene>
    <name evidence="3" type="ORF">R5W23_005652</name>
</gene>
<evidence type="ECO:0000313" key="3">
    <source>
        <dbReference type="EMBL" id="MDY3558532.1"/>
    </source>
</evidence>
<keyword evidence="2" id="KW-0812">Transmembrane</keyword>